<dbReference type="SUPFAM" id="SSF56672">
    <property type="entry name" value="DNA/RNA polymerases"/>
    <property type="match status" value="1"/>
</dbReference>
<feature type="region of interest" description="Disordered" evidence="2">
    <location>
        <begin position="1576"/>
        <end position="1601"/>
    </location>
</feature>
<comment type="caution">
    <text evidence="3">The sequence shown here is derived from an EMBL/GenBank/DDBJ whole genome shotgun (WGS) entry which is preliminary data.</text>
</comment>
<keyword evidence="1" id="KW-0175">Coiled coil</keyword>
<feature type="coiled-coil region" evidence="1">
    <location>
        <begin position="1312"/>
        <end position="1423"/>
    </location>
</feature>
<evidence type="ECO:0000256" key="1">
    <source>
        <dbReference type="SAM" id="Coils"/>
    </source>
</evidence>
<evidence type="ECO:0000256" key="2">
    <source>
        <dbReference type="SAM" id="MobiDB-lite"/>
    </source>
</evidence>
<name>A0A1Q9C234_SYMMI</name>
<sequence length="1684" mass="187490">MLHPPDLKREMDPKLGLLPRHCICNSSKVEISRFQFGPSVTLAEHGGSRSSARATGRAFFVCNDQEELVSHQSISWRPLTRRLLAECFTHFGSQWWIFWARVLAGKAQLSSCALALKQNFQGSQRISLSATIFDVKASKWELGKLSLKSSAASLAMSAGDFSFSTCLSLLEEYFSDAAHLESAFQDTAITQADAYFNLGAFGFDDGKRVGIFQRTEQFSDIVRFLNSFLLLRFPGERWVLTAYTCRGLVSASAEQKVAPRSAMTSCFPANTGSPGFFLDICCGANAPLSESLRKSGIQCVCVDALGSEPFDLLNDRTYDSLLRLAFSGIVRMAHAAPLCKEYSRLKLRPGGHASLEQPTNSMAWLEPFVQDFLSEVQATLSVIPACSVGVDVAKQWLFASSFAPIQQLAGTCSHKGQHQSVIGTRDEQGHFLSQRTAEYPSALASRYSNIISPLFEGYRIHECSSFCALSFALQCMPRKERTAPPFGAQDGGGIYSTPDWSYGPRYHSDLLSDLRKEWQQWLLEKHVPARLAQHAATHSEKPLFAEEETTWLQQSFKRFSDKHSTSQDWDFSVPPGQPYCLSALSRLSHLIADKDTSLFPALMQGVPTGFDKDIPRSHTLRPQRESDGDEGHELLICEGNWKGAEEDPALLQQLVDEELEAGYLEVIPDLETAFRRWGKERVAVGKVNIVKAPGRSPRLVVDNSICNTNRCCHVPEQFSMPSLQDIQSSFALREDNEEVQGFSLDVKGAHKTSRVREQDIGLLGVRQQERLLFYKVCPFGATFSSHWFARLGGFFTRCLHLLIWLSHVLLLYVDDLLLFQNSRVLPLSSALTLAFCACFKIPLSWKKLQMGQTITWIGWEINLAAACFSLPEAKRNKLHELVSECLRHRQVSRKQLDKLLGLLQWILHGMPTLRPWLSSLYDDMHRPLGTNVSINPTLWAGIGSHLDEELRFTTSPPGTSISKGARLLSARHCELTTKDDLVKVPGSTKRIWMRVADPTSSRRKLCPDSVEVLRFFQHLSSVEWRPRPLRPPALVVMESAADAFGKGNNCGIGGWLRFPSGRMVWFSQLFEVHHFTALGIPVQSNANLASKIALAEQYLYSLSLLGRLSMNMAFLGNYDSGAASGGKTGDHVAMASALPDFVFEGRQQGYCKEPLPTPPATATGRLPATCMGCAGSVSKQSLHDELEATERELETERRRLQEKDLQIASVSECLQRQLLASEQESAKSRSLEDLHSELQAKQQVHAEALRSQKERLCRNHEEELQTTLKAREEELSRSLGDQEERARAEAASRCEAEEVAKAEVAARMSEVEAAAQKQAQRHRAEVEAARSELHMLKSQVSPLRAEHVEATEMLREARKSLKSEQEERASGRHATALEDRLAEAHREHERAEQRHGDVTSFFKVQLRDLHEELQTRAEDLRERDAVVLRRDQELDEVNGQLKDLQGLFDEVNGQLQHECGRIERLQGAVTQCAKQAKELDSLQNMLEESHRMLAQLRETLEKERAERMRVASLLEHEQQRTQLLLDVLKHFKEKLQGLTPQMLLSRLGVSDPKALLSSPTLNKLISEASSDLAPVLNGLESSSMPDGKSSLRAPRGSVSPWGLPGGPGLACRGAAESPWRAPTAAFEVQVTPRALKVSLPRARARRVGSRKSRDASSDIRTGDAKGVKSVAATGAGAEGGKPKI</sequence>
<dbReference type="InterPro" id="IPR052055">
    <property type="entry name" value="Hepadnavirus_pol/RT"/>
</dbReference>
<dbReference type="EMBL" id="LSRX01001872">
    <property type="protein sequence ID" value="OLP76988.1"/>
    <property type="molecule type" value="Genomic_DNA"/>
</dbReference>
<evidence type="ECO:0000313" key="4">
    <source>
        <dbReference type="Proteomes" id="UP000186817"/>
    </source>
</evidence>
<accession>A0A1Q9C234</accession>
<protein>
    <submittedName>
        <fullName evidence="3">Uncharacterized protein</fullName>
    </submittedName>
</protein>
<feature type="region of interest" description="Disordered" evidence="2">
    <location>
        <begin position="1638"/>
        <end position="1684"/>
    </location>
</feature>
<organism evidence="3 4">
    <name type="scientific">Symbiodinium microadriaticum</name>
    <name type="common">Dinoflagellate</name>
    <name type="synonym">Zooxanthella microadriatica</name>
    <dbReference type="NCBI Taxonomy" id="2951"/>
    <lineage>
        <taxon>Eukaryota</taxon>
        <taxon>Sar</taxon>
        <taxon>Alveolata</taxon>
        <taxon>Dinophyceae</taxon>
        <taxon>Suessiales</taxon>
        <taxon>Symbiodiniaceae</taxon>
        <taxon>Symbiodinium</taxon>
    </lineage>
</organism>
<dbReference type="InterPro" id="IPR043502">
    <property type="entry name" value="DNA/RNA_pol_sf"/>
</dbReference>
<dbReference type="PANTHER" id="PTHR33050:SF7">
    <property type="entry name" value="RIBONUCLEASE H"/>
    <property type="match status" value="1"/>
</dbReference>
<dbReference type="Proteomes" id="UP000186817">
    <property type="component" value="Unassembled WGS sequence"/>
</dbReference>
<feature type="coiled-coil region" evidence="1">
    <location>
        <begin position="1179"/>
        <end position="1206"/>
    </location>
</feature>
<evidence type="ECO:0000313" key="3">
    <source>
        <dbReference type="EMBL" id="OLP76988.1"/>
    </source>
</evidence>
<keyword evidence="4" id="KW-1185">Reference proteome</keyword>
<reference evidence="3 4" key="1">
    <citation type="submission" date="2016-02" db="EMBL/GenBank/DDBJ databases">
        <title>Genome analysis of coral dinoflagellate symbionts highlights evolutionary adaptations to a symbiotic lifestyle.</title>
        <authorList>
            <person name="Aranda M."/>
            <person name="Li Y."/>
            <person name="Liew Y.J."/>
            <person name="Baumgarten S."/>
            <person name="Simakov O."/>
            <person name="Wilson M."/>
            <person name="Piel J."/>
            <person name="Ashoor H."/>
            <person name="Bougouffa S."/>
            <person name="Bajic V.B."/>
            <person name="Ryu T."/>
            <person name="Ravasi T."/>
            <person name="Bayer T."/>
            <person name="Micklem G."/>
            <person name="Kim H."/>
            <person name="Bhak J."/>
            <person name="Lajeunesse T.C."/>
            <person name="Voolstra C.R."/>
        </authorList>
    </citation>
    <scope>NUCLEOTIDE SEQUENCE [LARGE SCALE GENOMIC DNA]</scope>
    <source>
        <strain evidence="3 4">CCMP2467</strain>
    </source>
</reference>
<feature type="compositionally biased region" description="Basic and acidic residues" evidence="2">
    <location>
        <begin position="1651"/>
        <end position="1666"/>
    </location>
</feature>
<feature type="coiled-coil region" evidence="1">
    <location>
        <begin position="1479"/>
        <end position="1513"/>
    </location>
</feature>
<gene>
    <name evidence="3" type="ORF">AK812_SmicGene43006</name>
</gene>
<dbReference type="OrthoDB" id="444476at2759"/>
<dbReference type="PANTHER" id="PTHR33050">
    <property type="entry name" value="REVERSE TRANSCRIPTASE DOMAIN-CONTAINING PROTEIN"/>
    <property type="match status" value="1"/>
</dbReference>
<proteinExistence type="predicted"/>